<feature type="region of interest" description="Disordered" evidence="2">
    <location>
        <begin position="1"/>
        <end position="293"/>
    </location>
</feature>
<accession>A0AAN8GBK5</accession>
<feature type="compositionally biased region" description="Basic and acidic residues" evidence="2">
    <location>
        <begin position="129"/>
        <end position="151"/>
    </location>
</feature>
<feature type="compositionally biased region" description="Polar residues" evidence="2">
    <location>
        <begin position="891"/>
        <end position="912"/>
    </location>
</feature>
<dbReference type="InterPro" id="IPR013087">
    <property type="entry name" value="Znf_C2H2_type"/>
</dbReference>
<feature type="compositionally biased region" description="Basic and acidic residues" evidence="2">
    <location>
        <begin position="414"/>
        <end position="423"/>
    </location>
</feature>
<feature type="compositionally biased region" description="Polar residues" evidence="2">
    <location>
        <begin position="324"/>
        <end position="336"/>
    </location>
</feature>
<dbReference type="SMART" id="SM00355">
    <property type="entry name" value="ZnF_C2H2"/>
    <property type="match status" value="3"/>
</dbReference>
<evidence type="ECO:0000259" key="3">
    <source>
        <dbReference type="PROSITE" id="PS50157"/>
    </source>
</evidence>
<feature type="compositionally biased region" description="Low complexity" evidence="2">
    <location>
        <begin position="875"/>
        <end position="890"/>
    </location>
</feature>
<sequence length="1240" mass="139263">MAWPRGAYPRHQSSFNEFGGDRRRRDDYYDQYDYEEPLPPGPRSRQSYPKGINNYRGLSSVPRGPRPRFPDSNLGGRGRGGSFSNGPRPRFSGTRPNNPKPGLLSTPPPRHPLPVPVTDSKDQPTSQNKSDDKEQTETDKATGDDALKVTEAKTMTADSSSDTSSIEKTQDASKKTPVKPPGLLPDPVMPQKSALKKSSLKSEDEGKPVGTGKPGLLPTPTFTDTIAKPTTEIIKAKAVEKSKESPPPLLPAPIKDVSKSTQSSPKPRTGILKNNKPAVIHPEAQKTESEDDFEDTSFCKYCKISFNSSEAFVKHTRGLMHTQKTMQVENQSNPGKESNDANESLKVDSSVRDISNKPKTDYSNPLNTQGFQDSGKARPDRYDNRDRYYGRKEEFYRRDEYHGHDENYGQDNENYGRDNENYGRDNENYGHYNENYGLGNDNYRRDWDHEQDYYGEDNRYIEGSYDRDFEKRGDYSEPSTKEKPPGQEKEFNAEELAKYGITKEMLAEACLLPNNTPVRERDLGPEDVGKKQFPNDFQCKLCDVKCTGPQSFQAHLSGAKHSFSVENYCSSGKSTVKKTQIKLVTSQRKSLTLELIKLVTEPIIGLEYITEFHKQDPKAIMTCVCNLCESKSDEHTVVSHLLGTKHRLNYMKEHHTEYFNHAKKFGGKKNQQTFIENLTQDIEKVDGKGVPVVKIIVEEEVEEKLEFKPVFRGRAILPTPSKRSINSAEADTGGKKGRYSNYKDETQDMYGQDERYDGTEETMEQYTGYQDHYDEYSDNPYLYGDDEQDTDMGQQIMETYPPTGRSYPQREKLSHSDSRLPSLLGNQPFNHDNQRSNRGNKPSLLGNQPPLLGNQPSLLGNQPSLLGNKPPLMGNQSSINSHQSSPSNHQAALSSHQPLLTSQQRSLSDHQSPLINQQSPLFSHQQPPHGSHQSSLPLVRQPSIEEQEGIKVQEEKLLEEKIEKEVQARLQQILSMKKPEDSGEFRKTKKPAAGMSSMSVLMQSLSDSLISNEDEAEMALQVSNALTQALLHYRMKTLSPEMLKQVIPNATELQLSDNQGNFPPRPGAPLSSRSHISGGSGDGSSLWNQDASVYDQSPLQNQPVSWNQQQNLQQWNQVTESSSLNKNGNQSKSDAFSQDSSNDWFSHNMSMDARIENFQNNLLKWNSGTQSEAVPAPPTTNTPLYSSNTNNYMSSYPANTIFYQGIPEEYANFLGNSNTSWPTNPPLPTHDAPKPPLPPS</sequence>
<dbReference type="PANTHER" id="PTHR45762">
    <property type="entry name" value="ZINC FINGER RNA-BINDING PROTEIN"/>
    <property type="match status" value="1"/>
</dbReference>
<feature type="compositionally biased region" description="Polar residues" evidence="2">
    <location>
        <begin position="361"/>
        <end position="372"/>
    </location>
</feature>
<evidence type="ECO:0000256" key="1">
    <source>
        <dbReference type="PROSITE-ProRule" id="PRU00042"/>
    </source>
</evidence>
<feature type="region of interest" description="Disordered" evidence="2">
    <location>
        <begin position="458"/>
        <end position="488"/>
    </location>
</feature>
<dbReference type="EMBL" id="JAZGQO010000021">
    <property type="protein sequence ID" value="KAK6166241.1"/>
    <property type="molecule type" value="Genomic_DNA"/>
</dbReference>
<feature type="region of interest" description="Disordered" evidence="2">
    <location>
        <begin position="1215"/>
        <end position="1240"/>
    </location>
</feature>
<dbReference type="AlphaFoldDB" id="A0AAN8GBK5"/>
<evidence type="ECO:0000256" key="2">
    <source>
        <dbReference type="SAM" id="MobiDB-lite"/>
    </source>
</evidence>
<feature type="compositionally biased region" description="Basic and acidic residues" evidence="2">
    <location>
        <begin position="19"/>
        <end position="28"/>
    </location>
</feature>
<feature type="compositionally biased region" description="Basic and acidic residues" evidence="2">
    <location>
        <begin position="375"/>
        <end position="407"/>
    </location>
</feature>
<dbReference type="Proteomes" id="UP001347796">
    <property type="component" value="Unassembled WGS sequence"/>
</dbReference>
<proteinExistence type="predicted"/>
<protein>
    <recommendedName>
        <fullName evidence="3">C2H2-type domain-containing protein</fullName>
    </recommendedName>
</protein>
<evidence type="ECO:0000313" key="5">
    <source>
        <dbReference type="Proteomes" id="UP001347796"/>
    </source>
</evidence>
<feature type="compositionally biased region" description="Polar residues" evidence="2">
    <location>
        <begin position="854"/>
        <end position="865"/>
    </location>
</feature>
<feature type="compositionally biased region" description="Polar residues" evidence="2">
    <location>
        <begin position="824"/>
        <end position="840"/>
    </location>
</feature>
<feature type="region of interest" description="Disordered" evidence="2">
    <location>
        <begin position="1055"/>
        <end position="1089"/>
    </location>
</feature>
<dbReference type="Gene3D" id="3.30.160.60">
    <property type="entry name" value="Classic Zinc Finger"/>
    <property type="match status" value="1"/>
</dbReference>
<feature type="compositionally biased region" description="Pro residues" evidence="2">
    <location>
        <begin position="106"/>
        <end position="115"/>
    </location>
</feature>
<comment type="caution">
    <text evidence="4">The sequence shown here is derived from an EMBL/GenBank/DDBJ whole genome shotgun (WGS) entry which is preliminary data.</text>
</comment>
<dbReference type="PANTHER" id="PTHR45762:SF3">
    <property type="entry name" value="ZINC-FINGER PROTEIN AT 72D, ISOFORM B"/>
    <property type="match status" value="1"/>
</dbReference>
<feature type="region of interest" description="Disordered" evidence="2">
    <location>
        <begin position="723"/>
        <end position="752"/>
    </location>
</feature>
<dbReference type="SMART" id="SM00451">
    <property type="entry name" value="ZnF_U1"/>
    <property type="match status" value="2"/>
</dbReference>
<keyword evidence="1" id="KW-0862">Zinc</keyword>
<feature type="compositionally biased region" description="Basic and acidic residues" evidence="2">
    <location>
        <begin position="741"/>
        <end position="752"/>
    </location>
</feature>
<keyword evidence="5" id="KW-1185">Reference proteome</keyword>
<feature type="region of interest" description="Disordered" evidence="2">
    <location>
        <begin position="1120"/>
        <end position="1140"/>
    </location>
</feature>
<gene>
    <name evidence="4" type="ORF">SNE40_022987</name>
</gene>
<feature type="compositionally biased region" description="Pro residues" evidence="2">
    <location>
        <begin position="1223"/>
        <end position="1240"/>
    </location>
</feature>
<dbReference type="GO" id="GO:0003725">
    <property type="term" value="F:double-stranded RNA binding"/>
    <property type="evidence" value="ECO:0007669"/>
    <property type="project" value="TreeGrafter"/>
</dbReference>
<dbReference type="Pfam" id="PF12874">
    <property type="entry name" value="zf-met"/>
    <property type="match status" value="1"/>
</dbReference>
<keyword evidence="1" id="KW-0479">Metal-binding</keyword>
<dbReference type="PROSITE" id="PS50157">
    <property type="entry name" value="ZINC_FINGER_C2H2_2"/>
    <property type="match status" value="1"/>
</dbReference>
<name>A0AAN8GBK5_PATCE</name>
<feature type="region of interest" description="Disordered" evidence="2">
    <location>
        <begin position="796"/>
        <end position="912"/>
    </location>
</feature>
<dbReference type="GO" id="GO:0071011">
    <property type="term" value="C:precatalytic spliceosome"/>
    <property type="evidence" value="ECO:0007669"/>
    <property type="project" value="TreeGrafter"/>
</dbReference>
<feature type="compositionally biased region" description="Basic and acidic residues" evidence="2">
    <location>
        <begin position="808"/>
        <end position="818"/>
    </location>
</feature>
<feature type="region of interest" description="Disordered" evidence="2">
    <location>
        <begin position="324"/>
        <end position="423"/>
    </location>
</feature>
<dbReference type="InterPro" id="IPR036236">
    <property type="entry name" value="Znf_C2H2_sf"/>
</dbReference>
<feature type="domain" description="C2H2-type" evidence="3">
    <location>
        <begin position="297"/>
        <end position="326"/>
    </location>
</feature>
<dbReference type="SUPFAM" id="SSF57667">
    <property type="entry name" value="beta-beta-alpha zinc fingers"/>
    <property type="match status" value="1"/>
</dbReference>
<keyword evidence="1" id="KW-0863">Zinc-finger</keyword>
<feature type="compositionally biased region" description="Basic and acidic residues" evidence="2">
    <location>
        <begin position="234"/>
        <end position="244"/>
    </location>
</feature>
<reference evidence="4 5" key="1">
    <citation type="submission" date="2024-01" db="EMBL/GenBank/DDBJ databases">
        <title>The genome of the rayed Mediterranean limpet Patella caerulea (Linnaeus, 1758).</title>
        <authorList>
            <person name="Anh-Thu Weber A."/>
            <person name="Halstead-Nussloch G."/>
        </authorList>
    </citation>
    <scope>NUCLEOTIDE SEQUENCE [LARGE SCALE GENOMIC DNA]</scope>
    <source>
        <strain evidence="4">AATW-2023a</strain>
        <tissue evidence="4">Whole specimen</tissue>
    </source>
</reference>
<evidence type="ECO:0000313" key="4">
    <source>
        <dbReference type="EMBL" id="KAK6166241.1"/>
    </source>
</evidence>
<dbReference type="GO" id="GO:0008270">
    <property type="term" value="F:zinc ion binding"/>
    <property type="evidence" value="ECO:0007669"/>
    <property type="project" value="UniProtKB-KW"/>
</dbReference>
<feature type="compositionally biased region" description="Pro residues" evidence="2">
    <location>
        <begin position="178"/>
        <end position="188"/>
    </location>
</feature>
<dbReference type="PROSITE" id="PS00028">
    <property type="entry name" value="ZINC_FINGER_C2H2_1"/>
    <property type="match status" value="1"/>
</dbReference>
<dbReference type="InterPro" id="IPR003604">
    <property type="entry name" value="Matrin/U1-like-C_Znf_C2H2"/>
</dbReference>
<dbReference type="GO" id="GO:0003727">
    <property type="term" value="F:single-stranded RNA binding"/>
    <property type="evidence" value="ECO:0007669"/>
    <property type="project" value="TreeGrafter"/>
</dbReference>
<feature type="compositionally biased region" description="Basic and acidic residues" evidence="2">
    <location>
        <begin position="337"/>
        <end position="360"/>
    </location>
</feature>
<organism evidence="4 5">
    <name type="scientific">Patella caerulea</name>
    <name type="common">Rayed Mediterranean limpet</name>
    <dbReference type="NCBI Taxonomy" id="87958"/>
    <lineage>
        <taxon>Eukaryota</taxon>
        <taxon>Metazoa</taxon>
        <taxon>Spiralia</taxon>
        <taxon>Lophotrochozoa</taxon>
        <taxon>Mollusca</taxon>
        <taxon>Gastropoda</taxon>
        <taxon>Patellogastropoda</taxon>
        <taxon>Patelloidea</taxon>
        <taxon>Patellidae</taxon>
        <taxon>Patella</taxon>
    </lineage>
</organism>